<sequence>IVAERMPADDAALLLHDSDWVVRYTAALKADPAELAALADDPEPDVRELVRQRLQSTSTPEADHD</sequence>
<accession>A0ABT1UN30</accession>
<proteinExistence type="predicted"/>
<dbReference type="SUPFAM" id="SSF48371">
    <property type="entry name" value="ARM repeat"/>
    <property type="match status" value="1"/>
</dbReference>
<evidence type="ECO:0000313" key="1">
    <source>
        <dbReference type="EMBL" id="MCQ8183647.1"/>
    </source>
</evidence>
<reference evidence="1 2" key="1">
    <citation type="submission" date="2022-07" db="EMBL/GenBank/DDBJ databases">
        <title>Methylomonas rivi sp. nov., Methylomonas rosea sp. nov., Methylomonas aureus sp. nov. and Methylomonas subterranea sp. nov., four novel methanotrophs isolated from a freshwater creek and the deep terrestrial subsurface.</title>
        <authorList>
            <person name="Abin C."/>
            <person name="Sankaranarayanan K."/>
            <person name="Garner C."/>
            <person name="Sindelar R."/>
            <person name="Kotary K."/>
            <person name="Garner R."/>
            <person name="Barclay S."/>
            <person name="Lawson P."/>
            <person name="Krumholz L."/>
        </authorList>
    </citation>
    <scope>NUCLEOTIDE SEQUENCE [LARGE SCALE GENOMIC DNA]</scope>
    <source>
        <strain evidence="1 2">SURF-1</strain>
    </source>
</reference>
<keyword evidence="2" id="KW-1185">Reference proteome</keyword>
<dbReference type="InterPro" id="IPR011989">
    <property type="entry name" value="ARM-like"/>
</dbReference>
<dbReference type="Proteomes" id="UP001524569">
    <property type="component" value="Unassembled WGS sequence"/>
</dbReference>
<gene>
    <name evidence="1" type="ORF">NP603_21245</name>
</gene>
<comment type="caution">
    <text evidence="1">The sequence shown here is derived from an EMBL/GenBank/DDBJ whole genome shotgun (WGS) entry which is preliminary data.</text>
</comment>
<dbReference type="Gene3D" id="1.25.10.10">
    <property type="entry name" value="Leucine-rich Repeat Variant"/>
    <property type="match status" value="1"/>
</dbReference>
<dbReference type="InterPro" id="IPR016024">
    <property type="entry name" value="ARM-type_fold"/>
</dbReference>
<name>A0ABT1UN30_9GAMM</name>
<evidence type="ECO:0000313" key="2">
    <source>
        <dbReference type="Proteomes" id="UP001524569"/>
    </source>
</evidence>
<dbReference type="EMBL" id="JANIBM010000062">
    <property type="protein sequence ID" value="MCQ8183647.1"/>
    <property type="molecule type" value="Genomic_DNA"/>
</dbReference>
<organism evidence="1 2">
    <name type="scientific">Methylomonas aurea</name>
    <dbReference type="NCBI Taxonomy" id="2952224"/>
    <lineage>
        <taxon>Bacteria</taxon>
        <taxon>Pseudomonadati</taxon>
        <taxon>Pseudomonadota</taxon>
        <taxon>Gammaproteobacteria</taxon>
        <taxon>Methylococcales</taxon>
        <taxon>Methylococcaceae</taxon>
        <taxon>Methylomonas</taxon>
    </lineage>
</organism>
<feature type="non-terminal residue" evidence="1">
    <location>
        <position position="1"/>
    </location>
</feature>
<protein>
    <submittedName>
        <fullName evidence="1">Nickel-dependent hydrogenase large subunit</fullName>
    </submittedName>
</protein>